<gene>
    <name evidence="1" type="ORF">BD311DRAFT_764583</name>
</gene>
<name>A0A4Q9MDQ1_9APHY</name>
<evidence type="ECO:0000313" key="1">
    <source>
        <dbReference type="EMBL" id="TBU25454.1"/>
    </source>
</evidence>
<reference evidence="1" key="1">
    <citation type="submission" date="2019-01" db="EMBL/GenBank/DDBJ databases">
        <title>Draft genome sequences of three monokaryotic isolates of the white-rot basidiomycete fungus Dichomitus squalens.</title>
        <authorList>
            <consortium name="DOE Joint Genome Institute"/>
            <person name="Lopez S.C."/>
            <person name="Andreopoulos B."/>
            <person name="Pangilinan J."/>
            <person name="Lipzen A."/>
            <person name="Riley R."/>
            <person name="Ahrendt S."/>
            <person name="Ng V."/>
            <person name="Barry K."/>
            <person name="Daum C."/>
            <person name="Grigoriev I.V."/>
            <person name="Hilden K.S."/>
            <person name="Makela M.R."/>
            <person name="de Vries R.P."/>
        </authorList>
    </citation>
    <scope>NUCLEOTIDE SEQUENCE [LARGE SCALE GENOMIC DNA]</scope>
    <source>
        <strain evidence="1">OM18370.1</strain>
    </source>
</reference>
<organism evidence="1">
    <name type="scientific">Dichomitus squalens</name>
    <dbReference type="NCBI Taxonomy" id="114155"/>
    <lineage>
        <taxon>Eukaryota</taxon>
        <taxon>Fungi</taxon>
        <taxon>Dikarya</taxon>
        <taxon>Basidiomycota</taxon>
        <taxon>Agaricomycotina</taxon>
        <taxon>Agaricomycetes</taxon>
        <taxon>Polyporales</taxon>
        <taxon>Polyporaceae</taxon>
        <taxon>Dichomitus</taxon>
    </lineage>
</organism>
<dbReference type="EMBL" id="ML143461">
    <property type="protein sequence ID" value="TBU25454.1"/>
    <property type="molecule type" value="Genomic_DNA"/>
</dbReference>
<sequence>MAPSGPTTTGRRRCQALLVDEETPCAARVRRKGRYCDPHGVEYRDLTRGYKNASATVEALDRDILQTRMRVGALKDVTAVDEATAVANRYLEAIGEEIEGRRTHHKRFFQTSEWLVQ</sequence>
<accession>A0A4Q9MDQ1</accession>
<dbReference type="OrthoDB" id="2758412at2759"/>
<dbReference type="AlphaFoldDB" id="A0A4Q9MDQ1"/>
<protein>
    <submittedName>
        <fullName evidence="1">Uncharacterized protein</fullName>
    </submittedName>
</protein>
<dbReference type="Proteomes" id="UP000292957">
    <property type="component" value="Unassembled WGS sequence"/>
</dbReference>
<proteinExistence type="predicted"/>